<dbReference type="Proteomes" id="UP000765509">
    <property type="component" value="Unassembled WGS sequence"/>
</dbReference>
<protein>
    <submittedName>
        <fullName evidence="2">Uncharacterized protein</fullName>
    </submittedName>
</protein>
<dbReference type="EMBL" id="AVOT02002524">
    <property type="protein sequence ID" value="MBW0470716.1"/>
    <property type="molecule type" value="Genomic_DNA"/>
</dbReference>
<dbReference type="AlphaFoldDB" id="A0A9Q3BR10"/>
<name>A0A9Q3BR10_9BASI</name>
<comment type="caution">
    <text evidence="2">The sequence shown here is derived from an EMBL/GenBank/DDBJ whole genome shotgun (WGS) entry which is preliminary data.</text>
</comment>
<evidence type="ECO:0000313" key="3">
    <source>
        <dbReference type="Proteomes" id="UP000765509"/>
    </source>
</evidence>
<sequence length="387" mass="44898">MSPVHLRDLGFQRHQPEDRKACSEPEDLEEDTLETVVDDKTLREIIPTLPFTLQFNRNLKPEDWKDMDQVLQLHQLLKDLFQWSMDNKRFNLASHWAELGASFQKICLKEIDFRDPIVITKGWNPTRQSRFLEVRANRIRENQATTQAIEEQMGQTGHTQIRAGSQGAGQISSPVASHHSETNRSVTKGQPFTILGSFQEKTRIQGQEQDHLQPEEERVRPNYPEAIGFCERSAQEPEVVVHNSRISSPLNRNITPTKIEHNVVTPESNLNSDALWLKMSQYAGKTQKKFSEPDAIHERMKILTPSIDKIVKNLQEGHGQLSKASEETKTRLNLVFVKKHHRKRNRDCLDKDINKLFNVYHSMNPQHKAMLWIIHITKMTSNQMKWL</sequence>
<proteinExistence type="predicted"/>
<gene>
    <name evidence="2" type="ORF">O181_010431</name>
</gene>
<feature type="compositionally biased region" description="Polar residues" evidence="1">
    <location>
        <begin position="165"/>
        <end position="175"/>
    </location>
</feature>
<accession>A0A9Q3BR10</accession>
<feature type="region of interest" description="Disordered" evidence="1">
    <location>
        <begin position="165"/>
        <end position="185"/>
    </location>
</feature>
<keyword evidence="3" id="KW-1185">Reference proteome</keyword>
<reference evidence="2" key="1">
    <citation type="submission" date="2021-03" db="EMBL/GenBank/DDBJ databases">
        <title>Draft genome sequence of rust myrtle Austropuccinia psidii MF-1, a brazilian biotype.</title>
        <authorList>
            <person name="Quecine M.C."/>
            <person name="Pachon D.M.R."/>
            <person name="Bonatelli M.L."/>
            <person name="Correr F.H."/>
            <person name="Franceschini L.M."/>
            <person name="Leite T.F."/>
            <person name="Margarido G.R.A."/>
            <person name="Almeida C.A."/>
            <person name="Ferrarezi J.A."/>
            <person name="Labate C.A."/>
        </authorList>
    </citation>
    <scope>NUCLEOTIDE SEQUENCE</scope>
    <source>
        <strain evidence="2">MF-1</strain>
    </source>
</reference>
<organism evidence="2 3">
    <name type="scientific">Austropuccinia psidii MF-1</name>
    <dbReference type="NCBI Taxonomy" id="1389203"/>
    <lineage>
        <taxon>Eukaryota</taxon>
        <taxon>Fungi</taxon>
        <taxon>Dikarya</taxon>
        <taxon>Basidiomycota</taxon>
        <taxon>Pucciniomycotina</taxon>
        <taxon>Pucciniomycetes</taxon>
        <taxon>Pucciniales</taxon>
        <taxon>Sphaerophragmiaceae</taxon>
        <taxon>Austropuccinia</taxon>
    </lineage>
</organism>
<evidence type="ECO:0000313" key="2">
    <source>
        <dbReference type="EMBL" id="MBW0470716.1"/>
    </source>
</evidence>
<evidence type="ECO:0000256" key="1">
    <source>
        <dbReference type="SAM" id="MobiDB-lite"/>
    </source>
</evidence>